<dbReference type="STRING" id="1192197.JBW_02421"/>
<keyword evidence="1" id="KW-0812">Transmembrane</keyword>
<sequence length="68" mass="8100">MVINFSGHNIMKKCKLYTKIVILLIIVFYILPKLLSILWYLSPPEEKIRQEHLIEKPMRVSEDLIKSM</sequence>
<evidence type="ECO:0000313" key="2">
    <source>
        <dbReference type="EMBL" id="AJQ27766.1"/>
    </source>
</evidence>
<dbReference type="EMBL" id="CP010978">
    <property type="protein sequence ID" value="AJQ27766.1"/>
    <property type="molecule type" value="Genomic_DNA"/>
</dbReference>
<gene>
    <name evidence="2" type="ORF">JBW_02421</name>
</gene>
<dbReference type="OrthoDB" id="1684272at2"/>
<evidence type="ECO:0000313" key="3">
    <source>
        <dbReference type="Proteomes" id="UP000005361"/>
    </source>
</evidence>
<keyword evidence="1" id="KW-1133">Transmembrane helix</keyword>
<dbReference type="KEGG" id="pft:JBW_02421"/>
<reference evidence="3" key="2">
    <citation type="submission" date="2015-02" db="EMBL/GenBank/DDBJ databases">
        <title>Complete Genome Sequence of Pelosinus fermentans JBW45.</title>
        <authorList>
            <person name="De Leon K.B."/>
            <person name="Utturkar S.M."/>
            <person name="Camilleri L.B."/>
            <person name="Arkin A.P."/>
            <person name="Fields M.W."/>
            <person name="Brown S.D."/>
            <person name="Wall J.D."/>
        </authorList>
    </citation>
    <scope>NUCLEOTIDE SEQUENCE [LARGE SCALE GENOMIC DNA]</scope>
    <source>
        <strain evidence="3">JBW45</strain>
    </source>
</reference>
<dbReference type="Proteomes" id="UP000005361">
    <property type="component" value="Chromosome"/>
</dbReference>
<evidence type="ECO:0000256" key="1">
    <source>
        <dbReference type="SAM" id="Phobius"/>
    </source>
</evidence>
<reference evidence="2 3" key="1">
    <citation type="journal article" date="2015" name="Genome Announc.">
        <title>Complete Genome Sequence of Pelosinus fermentans JBW45, a Member of a Remarkably Competitive Group of Negativicutes in the Firmicutes Phylum.</title>
        <authorList>
            <person name="De Leon K.B."/>
            <person name="Utturkar S.M."/>
            <person name="Camilleri L.B."/>
            <person name="Elias D.A."/>
            <person name="Arkin A.P."/>
            <person name="Fields M.W."/>
            <person name="Brown S.D."/>
            <person name="Wall J.D."/>
        </authorList>
    </citation>
    <scope>NUCLEOTIDE SEQUENCE [LARGE SCALE GENOMIC DNA]</scope>
    <source>
        <strain evidence="2 3">JBW45</strain>
    </source>
</reference>
<protein>
    <submittedName>
        <fullName evidence="2">Uncharacterized protein</fullName>
    </submittedName>
</protein>
<keyword evidence="1" id="KW-0472">Membrane</keyword>
<organism evidence="2 3">
    <name type="scientific">Pelosinus fermentans JBW45</name>
    <dbReference type="NCBI Taxonomy" id="1192197"/>
    <lineage>
        <taxon>Bacteria</taxon>
        <taxon>Bacillati</taxon>
        <taxon>Bacillota</taxon>
        <taxon>Negativicutes</taxon>
        <taxon>Selenomonadales</taxon>
        <taxon>Sporomusaceae</taxon>
        <taxon>Pelosinus</taxon>
    </lineage>
</organism>
<accession>I8U4E1</accession>
<dbReference type="HOGENOM" id="CLU_2790263_0_0_9"/>
<proteinExistence type="predicted"/>
<name>I8U4E1_9FIRM</name>
<feature type="transmembrane region" description="Helical" evidence="1">
    <location>
        <begin position="20"/>
        <end position="41"/>
    </location>
</feature>
<dbReference type="AlphaFoldDB" id="I8U4E1"/>